<comment type="subcellular location">
    <subcellularLocation>
        <location evidence="1">Nucleus</location>
    </subcellularLocation>
</comment>
<keyword evidence="2" id="KW-0479">Metal-binding</keyword>
<evidence type="ECO:0000256" key="8">
    <source>
        <dbReference type="ARBA" id="ARBA00023242"/>
    </source>
</evidence>
<reference evidence="11 12" key="1">
    <citation type="submission" date="2017-12" db="EMBL/GenBank/DDBJ databases">
        <title>High-resolution comparative analysis of great ape genomes.</title>
        <authorList>
            <person name="Pollen A."/>
            <person name="Hastie A."/>
            <person name="Hormozdiari F."/>
            <person name="Dougherty M."/>
            <person name="Liu R."/>
            <person name="Chaisson M."/>
            <person name="Hoppe E."/>
            <person name="Hill C."/>
            <person name="Pang A."/>
            <person name="Hillier L."/>
            <person name="Baker C."/>
            <person name="Armstrong J."/>
            <person name="Shendure J."/>
            <person name="Paten B."/>
            <person name="Wilson R."/>
            <person name="Chao H."/>
            <person name="Schneider V."/>
            <person name="Ventura M."/>
            <person name="Kronenberg Z."/>
            <person name="Murali S."/>
            <person name="Gordon D."/>
            <person name="Cantsilieris S."/>
            <person name="Munson K."/>
            <person name="Nelson B."/>
            <person name="Raja A."/>
            <person name="Underwood J."/>
            <person name="Diekhans M."/>
            <person name="Fiddes I."/>
            <person name="Haussler D."/>
            <person name="Eichler E."/>
        </authorList>
    </citation>
    <scope>NUCLEOTIDE SEQUENCE [LARGE SCALE GENOMIC DNA]</scope>
    <source>
        <strain evidence="11">Yerkes chimp pedigree #C0471</strain>
    </source>
</reference>
<proteinExistence type="predicted"/>
<accession>A0A2J8J2V8</accession>
<dbReference type="Proteomes" id="UP000236370">
    <property type="component" value="Unassembled WGS sequence"/>
</dbReference>
<keyword evidence="5" id="KW-0862">Zinc</keyword>
<dbReference type="GO" id="GO:0005634">
    <property type="term" value="C:nucleus"/>
    <property type="evidence" value="ECO:0007669"/>
    <property type="project" value="UniProtKB-SubCell"/>
</dbReference>
<dbReference type="AlphaFoldDB" id="A0A2J8J2V8"/>
<gene>
    <name evidence="11" type="ORF">CK820_G0051203</name>
</gene>
<dbReference type="PROSITE" id="PS50157">
    <property type="entry name" value="ZINC_FINGER_C2H2_2"/>
    <property type="match status" value="1"/>
</dbReference>
<keyword evidence="6" id="KW-0805">Transcription regulation</keyword>
<evidence type="ECO:0000256" key="9">
    <source>
        <dbReference type="PROSITE-ProRule" id="PRU00042"/>
    </source>
</evidence>
<evidence type="ECO:0000256" key="4">
    <source>
        <dbReference type="ARBA" id="ARBA00022771"/>
    </source>
</evidence>
<feature type="non-terminal residue" evidence="11">
    <location>
        <position position="151"/>
    </location>
</feature>
<keyword evidence="4 9" id="KW-0863">Zinc-finger</keyword>
<evidence type="ECO:0000256" key="6">
    <source>
        <dbReference type="ARBA" id="ARBA00023015"/>
    </source>
</evidence>
<organism evidence="11 12">
    <name type="scientific">Pan troglodytes</name>
    <name type="common">Chimpanzee</name>
    <dbReference type="NCBI Taxonomy" id="9598"/>
    <lineage>
        <taxon>Eukaryota</taxon>
        <taxon>Metazoa</taxon>
        <taxon>Chordata</taxon>
        <taxon>Craniata</taxon>
        <taxon>Vertebrata</taxon>
        <taxon>Euteleostomi</taxon>
        <taxon>Mammalia</taxon>
        <taxon>Eutheria</taxon>
        <taxon>Euarchontoglires</taxon>
        <taxon>Primates</taxon>
        <taxon>Haplorrhini</taxon>
        <taxon>Catarrhini</taxon>
        <taxon>Hominidae</taxon>
        <taxon>Pan</taxon>
    </lineage>
</organism>
<evidence type="ECO:0000256" key="2">
    <source>
        <dbReference type="ARBA" id="ARBA00022723"/>
    </source>
</evidence>
<keyword evidence="7" id="KW-0804">Transcription</keyword>
<dbReference type="InterPro" id="IPR013087">
    <property type="entry name" value="Znf_C2H2_type"/>
</dbReference>
<dbReference type="SUPFAM" id="SSF57667">
    <property type="entry name" value="beta-beta-alpha zinc fingers"/>
    <property type="match status" value="1"/>
</dbReference>
<dbReference type="GO" id="GO:0008270">
    <property type="term" value="F:zinc ion binding"/>
    <property type="evidence" value="ECO:0007669"/>
    <property type="project" value="UniProtKB-KW"/>
</dbReference>
<feature type="domain" description="C2H2-type" evidence="10">
    <location>
        <begin position="108"/>
        <end position="135"/>
    </location>
</feature>
<dbReference type="SMART" id="SM00355">
    <property type="entry name" value="ZnF_C2H2"/>
    <property type="match status" value="1"/>
</dbReference>
<dbReference type="EMBL" id="NBAG03000531">
    <property type="protein sequence ID" value="PNI17107.1"/>
    <property type="molecule type" value="Genomic_DNA"/>
</dbReference>
<evidence type="ECO:0000256" key="5">
    <source>
        <dbReference type="ARBA" id="ARBA00022833"/>
    </source>
</evidence>
<name>A0A2J8J2V8_PANTR</name>
<comment type="caution">
    <text evidence="11">The sequence shown here is derived from an EMBL/GenBank/DDBJ whole genome shotgun (WGS) entry which is preliminary data.</text>
</comment>
<evidence type="ECO:0000256" key="1">
    <source>
        <dbReference type="ARBA" id="ARBA00004123"/>
    </source>
</evidence>
<dbReference type="Gene3D" id="3.30.160.60">
    <property type="entry name" value="Classic Zinc Finger"/>
    <property type="match status" value="1"/>
</dbReference>
<dbReference type="InterPro" id="IPR036236">
    <property type="entry name" value="Znf_C2H2_sf"/>
</dbReference>
<keyword evidence="8" id="KW-0539">Nucleus</keyword>
<dbReference type="FunFam" id="3.30.160.60:FF:000099">
    <property type="entry name" value="Zinc finger protein 79"/>
    <property type="match status" value="1"/>
</dbReference>
<dbReference type="PROSITE" id="PS00028">
    <property type="entry name" value="ZINC_FINGER_C2H2_1"/>
    <property type="match status" value="1"/>
</dbReference>
<evidence type="ECO:0000313" key="12">
    <source>
        <dbReference type="Proteomes" id="UP000236370"/>
    </source>
</evidence>
<evidence type="ECO:0000259" key="10">
    <source>
        <dbReference type="PROSITE" id="PS50157"/>
    </source>
</evidence>
<evidence type="ECO:0000256" key="3">
    <source>
        <dbReference type="ARBA" id="ARBA00022737"/>
    </source>
</evidence>
<keyword evidence="3" id="KW-0677">Repeat</keyword>
<protein>
    <submittedName>
        <fullName evidence="11">ZNF57 isoform 4</fullName>
    </submittedName>
</protein>
<sequence>MLETFRNLASVDDGTQFKANGSVSLQDMYGQEKSKEQTIPNFTGNNSCAYTLEKNCEGYGTEDHHKNRRNRVVDRFCTHNEGNQYGEAIHQMPDLTLHKEIAAGEKPYECTKCRTVFTHLSSLKRHVKSHCGRKAPPGEECKQACICPSHL</sequence>
<evidence type="ECO:0000313" key="11">
    <source>
        <dbReference type="EMBL" id="PNI17107.1"/>
    </source>
</evidence>
<evidence type="ECO:0000256" key="7">
    <source>
        <dbReference type="ARBA" id="ARBA00023163"/>
    </source>
</evidence>